<keyword evidence="8" id="KW-0808">Transferase</keyword>
<dbReference type="InterPro" id="IPR013103">
    <property type="entry name" value="RVT_2"/>
</dbReference>
<dbReference type="Pfam" id="PF07727">
    <property type="entry name" value="RVT_2"/>
    <property type="match status" value="1"/>
</dbReference>
<dbReference type="CDD" id="cd09272">
    <property type="entry name" value="RNase_HI_RT_Ty1"/>
    <property type="match status" value="1"/>
</dbReference>
<gene>
    <name evidence="12" type="ORF">PR048_003782</name>
</gene>
<organism evidence="12 13">
    <name type="scientific">Dryococelus australis</name>
    <dbReference type="NCBI Taxonomy" id="614101"/>
    <lineage>
        <taxon>Eukaryota</taxon>
        <taxon>Metazoa</taxon>
        <taxon>Ecdysozoa</taxon>
        <taxon>Arthropoda</taxon>
        <taxon>Hexapoda</taxon>
        <taxon>Insecta</taxon>
        <taxon>Pterygota</taxon>
        <taxon>Neoptera</taxon>
        <taxon>Polyneoptera</taxon>
        <taxon>Phasmatodea</taxon>
        <taxon>Verophasmatodea</taxon>
        <taxon>Anareolatae</taxon>
        <taxon>Phasmatidae</taxon>
        <taxon>Eurycanthinae</taxon>
        <taxon>Dryococelus</taxon>
    </lineage>
</organism>
<sequence length="318" mass="36158">MKAFFHLDDLWDTVKGESTIASRVAKSISSYDNGYRVKLLQDVKGSEEYSFKSTDNDAALITVKIKGILERVSSRNAQWYVTTAIKMGILPEIIDKRIRHQEVVRHSPAQNGCAEKENCTVVEKPCTMIIDADLPKMFRAEALSTATYLTNHTPLSSMVYVADFLVMYDSEVLKTEVKRKHIENFEMKDLGPVKNKCLGMKINQTEEEITMDLADNIQRIICKFNMNDCKPVSTPMETGLKMNESEEALPHNKRQCTVALSTTEAEYMVLSFTAQEALWLRELVRELDLDCESDCVTIFCDNKKATQLAKKSNEQLQK</sequence>
<evidence type="ECO:0000256" key="4">
    <source>
        <dbReference type="ARBA" id="ARBA00022801"/>
    </source>
</evidence>
<evidence type="ECO:0000313" key="13">
    <source>
        <dbReference type="Proteomes" id="UP001159363"/>
    </source>
</evidence>
<dbReference type="InterPro" id="IPR012337">
    <property type="entry name" value="RNaseH-like_sf"/>
</dbReference>
<dbReference type="PANTHER" id="PTHR42648:SF11">
    <property type="entry name" value="TRANSPOSON TY4-P GAG-POL POLYPROTEIN"/>
    <property type="match status" value="1"/>
</dbReference>
<evidence type="ECO:0000256" key="1">
    <source>
        <dbReference type="ARBA" id="ARBA00022722"/>
    </source>
</evidence>
<evidence type="ECO:0000259" key="11">
    <source>
        <dbReference type="Pfam" id="PF07727"/>
    </source>
</evidence>
<dbReference type="Gene3D" id="3.30.420.10">
    <property type="entry name" value="Ribonuclease H-like superfamily/Ribonuclease H"/>
    <property type="match status" value="1"/>
</dbReference>
<proteinExistence type="predicted"/>
<keyword evidence="7" id="KW-0695">RNA-directed DNA polymerase</keyword>
<keyword evidence="8" id="KW-0548">Nucleotidyltransferase</keyword>
<evidence type="ECO:0000256" key="7">
    <source>
        <dbReference type="ARBA" id="ARBA00022918"/>
    </source>
</evidence>
<dbReference type="PANTHER" id="PTHR42648">
    <property type="entry name" value="TRANSPOSASE, PUTATIVE-RELATED"/>
    <property type="match status" value="1"/>
</dbReference>
<keyword evidence="5" id="KW-0460">Magnesium</keyword>
<accession>A0ABQ9IP15</accession>
<protein>
    <recommendedName>
        <fullName evidence="11">Reverse transcriptase Ty1/copia-type domain-containing protein</fullName>
    </recommendedName>
</protein>
<reference evidence="12 13" key="1">
    <citation type="submission" date="2023-02" db="EMBL/GenBank/DDBJ databases">
        <title>LHISI_Scaffold_Assembly.</title>
        <authorList>
            <person name="Stuart O.P."/>
            <person name="Cleave R."/>
            <person name="Magrath M.J.L."/>
            <person name="Mikheyev A.S."/>
        </authorList>
    </citation>
    <scope>NUCLEOTIDE SEQUENCE [LARGE SCALE GENOMIC DNA]</scope>
    <source>
        <strain evidence="12">Daus_M_001</strain>
        <tissue evidence="12">Leg muscle</tissue>
    </source>
</reference>
<comment type="caution">
    <text evidence="12">The sequence shown here is derived from an EMBL/GenBank/DDBJ whole genome shotgun (WGS) entry which is preliminary data.</text>
</comment>
<dbReference type="InterPro" id="IPR036397">
    <property type="entry name" value="RNaseH_sf"/>
</dbReference>
<evidence type="ECO:0000256" key="2">
    <source>
        <dbReference type="ARBA" id="ARBA00022723"/>
    </source>
</evidence>
<keyword evidence="3" id="KW-0255">Endonuclease</keyword>
<keyword evidence="2" id="KW-0479">Metal-binding</keyword>
<keyword evidence="4" id="KW-0378">Hydrolase</keyword>
<keyword evidence="8" id="KW-0239">DNA-directed DNA polymerase</keyword>
<dbReference type="Proteomes" id="UP001159363">
    <property type="component" value="Chromosome 1"/>
</dbReference>
<dbReference type="EMBL" id="JARBHB010000001">
    <property type="protein sequence ID" value="KAJ8898422.1"/>
    <property type="molecule type" value="Genomic_DNA"/>
</dbReference>
<keyword evidence="6" id="KW-0229">DNA integration</keyword>
<evidence type="ECO:0000256" key="9">
    <source>
        <dbReference type="ARBA" id="ARBA00023172"/>
    </source>
</evidence>
<feature type="domain" description="Reverse transcriptase Ty1/copia-type" evidence="11">
    <location>
        <begin position="157"/>
        <end position="237"/>
    </location>
</feature>
<dbReference type="SUPFAM" id="SSF53098">
    <property type="entry name" value="Ribonuclease H-like"/>
    <property type="match status" value="1"/>
</dbReference>
<evidence type="ECO:0000256" key="3">
    <source>
        <dbReference type="ARBA" id="ARBA00022759"/>
    </source>
</evidence>
<dbReference type="InterPro" id="IPR039537">
    <property type="entry name" value="Retrotran_Ty1/copia-like"/>
</dbReference>
<evidence type="ECO:0000313" key="12">
    <source>
        <dbReference type="EMBL" id="KAJ8898422.1"/>
    </source>
</evidence>
<keyword evidence="1" id="KW-0540">Nuclease</keyword>
<name>A0ABQ9IP15_9NEOP</name>
<keyword evidence="13" id="KW-1185">Reference proteome</keyword>
<evidence type="ECO:0000256" key="5">
    <source>
        <dbReference type="ARBA" id="ARBA00022842"/>
    </source>
</evidence>
<evidence type="ECO:0000256" key="6">
    <source>
        <dbReference type="ARBA" id="ARBA00022908"/>
    </source>
</evidence>
<keyword evidence="10" id="KW-0511">Multifunctional enzyme</keyword>
<evidence type="ECO:0000256" key="8">
    <source>
        <dbReference type="ARBA" id="ARBA00022932"/>
    </source>
</evidence>
<keyword evidence="9" id="KW-0233">DNA recombination</keyword>
<evidence type="ECO:0000256" key="10">
    <source>
        <dbReference type="ARBA" id="ARBA00023268"/>
    </source>
</evidence>